<keyword evidence="2" id="KW-1185">Reference proteome</keyword>
<evidence type="ECO:0000313" key="2">
    <source>
        <dbReference type="Proteomes" id="UP000605897"/>
    </source>
</evidence>
<comment type="caution">
    <text evidence="1">The sequence shown here is derived from an EMBL/GenBank/DDBJ whole genome shotgun (WGS) entry which is preliminary data.</text>
</comment>
<name>A0ABQ3JFP1_9PSEU</name>
<organism evidence="1 2">
    <name type="scientific">Amycolatopsis deserti</name>
    <dbReference type="NCBI Taxonomy" id="185696"/>
    <lineage>
        <taxon>Bacteria</taxon>
        <taxon>Bacillati</taxon>
        <taxon>Actinomycetota</taxon>
        <taxon>Actinomycetes</taxon>
        <taxon>Pseudonocardiales</taxon>
        <taxon>Pseudonocardiaceae</taxon>
        <taxon>Amycolatopsis</taxon>
    </lineage>
</organism>
<dbReference type="Proteomes" id="UP000605897">
    <property type="component" value="Unassembled WGS sequence"/>
</dbReference>
<protein>
    <submittedName>
        <fullName evidence="1">Uncharacterized protein</fullName>
    </submittedName>
</protein>
<gene>
    <name evidence="1" type="ORF">GCM10017786_53690</name>
</gene>
<accession>A0ABQ3JFP1</accession>
<reference evidence="2" key="1">
    <citation type="journal article" date="2019" name="Int. J. Syst. Evol. Microbiol.">
        <title>The Global Catalogue of Microorganisms (GCM) 10K type strain sequencing project: providing services to taxonomists for standard genome sequencing and annotation.</title>
        <authorList>
            <consortium name="The Broad Institute Genomics Platform"/>
            <consortium name="The Broad Institute Genome Sequencing Center for Infectious Disease"/>
            <person name="Wu L."/>
            <person name="Ma J."/>
        </authorList>
    </citation>
    <scope>NUCLEOTIDE SEQUENCE [LARGE SCALE GENOMIC DNA]</scope>
    <source>
        <strain evidence="2">CGMCC 4.7677</strain>
    </source>
</reference>
<evidence type="ECO:0000313" key="1">
    <source>
        <dbReference type="EMBL" id="GHF12949.1"/>
    </source>
</evidence>
<proteinExistence type="predicted"/>
<sequence length="55" mass="6017">MACWDVVAALSTPPRLATWEATIQDQGRTDLDGDTLTARRDSFLRAALNRLADLG</sequence>
<dbReference type="EMBL" id="BNAU01000006">
    <property type="protein sequence ID" value="GHF12949.1"/>
    <property type="molecule type" value="Genomic_DNA"/>
</dbReference>